<dbReference type="OrthoDB" id="6344929at2759"/>
<protein>
    <recommendedName>
        <fullName evidence="4">Flightin</fullName>
    </recommendedName>
</protein>
<gene>
    <name evidence="2" type="ORF">CALMAC_LOCUS7298</name>
</gene>
<feature type="compositionally biased region" description="Low complexity" evidence="1">
    <location>
        <begin position="37"/>
        <end position="48"/>
    </location>
</feature>
<name>A0A653C9G2_CALMS</name>
<proteinExistence type="predicted"/>
<sequence length="176" mass="20336">MADDEWFAGGDDDAPPPVVKPLGKKAAEEEAPPPAGEAPAGEGEAPAEGGEGEAEKPPEEAEEAEYLDPNKLILFKHWIRPRFLQYKCIYDYRKNYYDDVMEALNSRCRGVRRNIPPAQTWAERMCRLRADPLYRVDRFDRFLDDVKLVTKSEISGSFYNYYSKEQFNRRYSKLLF</sequence>
<dbReference type="Proteomes" id="UP000410492">
    <property type="component" value="Unassembled WGS sequence"/>
</dbReference>
<reference evidence="2 3" key="1">
    <citation type="submission" date="2019-01" db="EMBL/GenBank/DDBJ databases">
        <authorList>
            <person name="Sayadi A."/>
        </authorList>
    </citation>
    <scope>NUCLEOTIDE SEQUENCE [LARGE SCALE GENOMIC DNA]</scope>
</reference>
<feature type="compositionally biased region" description="Acidic residues" evidence="1">
    <location>
        <begin position="1"/>
        <end position="14"/>
    </location>
</feature>
<keyword evidence="3" id="KW-1185">Reference proteome</keyword>
<evidence type="ECO:0000313" key="3">
    <source>
        <dbReference type="Proteomes" id="UP000410492"/>
    </source>
</evidence>
<evidence type="ECO:0000256" key="1">
    <source>
        <dbReference type="SAM" id="MobiDB-lite"/>
    </source>
</evidence>
<dbReference type="EMBL" id="CAACVG010007265">
    <property type="protein sequence ID" value="VEN44551.1"/>
    <property type="molecule type" value="Genomic_DNA"/>
</dbReference>
<evidence type="ECO:0008006" key="4">
    <source>
        <dbReference type="Google" id="ProtNLM"/>
    </source>
</evidence>
<dbReference type="AlphaFoldDB" id="A0A653C9G2"/>
<organism evidence="2 3">
    <name type="scientific">Callosobruchus maculatus</name>
    <name type="common">Southern cowpea weevil</name>
    <name type="synonym">Pulse bruchid</name>
    <dbReference type="NCBI Taxonomy" id="64391"/>
    <lineage>
        <taxon>Eukaryota</taxon>
        <taxon>Metazoa</taxon>
        <taxon>Ecdysozoa</taxon>
        <taxon>Arthropoda</taxon>
        <taxon>Hexapoda</taxon>
        <taxon>Insecta</taxon>
        <taxon>Pterygota</taxon>
        <taxon>Neoptera</taxon>
        <taxon>Endopterygota</taxon>
        <taxon>Coleoptera</taxon>
        <taxon>Polyphaga</taxon>
        <taxon>Cucujiformia</taxon>
        <taxon>Chrysomeloidea</taxon>
        <taxon>Chrysomelidae</taxon>
        <taxon>Bruchinae</taxon>
        <taxon>Bruchini</taxon>
        <taxon>Callosobruchus</taxon>
    </lineage>
</organism>
<accession>A0A653C9G2</accession>
<evidence type="ECO:0000313" key="2">
    <source>
        <dbReference type="EMBL" id="VEN44551.1"/>
    </source>
</evidence>
<feature type="region of interest" description="Disordered" evidence="1">
    <location>
        <begin position="1"/>
        <end position="64"/>
    </location>
</feature>